<name>A0A2I1K459_9LACT</name>
<keyword evidence="3 13" id="KW-1003">Cell membrane</keyword>
<evidence type="ECO:0000256" key="8">
    <source>
        <dbReference type="ARBA" id="ARBA00022777"/>
    </source>
</evidence>
<evidence type="ECO:0000256" key="7">
    <source>
        <dbReference type="ARBA" id="ARBA00022741"/>
    </source>
</evidence>
<keyword evidence="7 13" id="KW-0547">Nucleotide-binding</keyword>
<keyword evidence="6 14" id="KW-0812">Transmembrane</keyword>
<evidence type="ECO:0000256" key="2">
    <source>
        <dbReference type="ARBA" id="ARBA00004651"/>
    </source>
</evidence>
<evidence type="ECO:0000256" key="11">
    <source>
        <dbReference type="ARBA" id="ARBA00023012"/>
    </source>
</evidence>
<dbReference type="Gene3D" id="3.30.565.10">
    <property type="entry name" value="Histidine kinase-like ATPase, C-terminal domain"/>
    <property type="match status" value="1"/>
</dbReference>
<reference evidence="16 17" key="1">
    <citation type="submission" date="2017-12" db="EMBL/GenBank/DDBJ databases">
        <title>Phylogenetic diversity of female urinary microbiome.</title>
        <authorList>
            <person name="Thomas-White K."/>
            <person name="Wolfe A.J."/>
        </authorList>
    </citation>
    <scope>NUCLEOTIDE SEQUENCE [LARGE SCALE GENOMIC DNA]</scope>
    <source>
        <strain evidence="16 17">UMB0898</strain>
    </source>
</reference>
<dbReference type="AlphaFoldDB" id="A0A2I1K459"/>
<evidence type="ECO:0000256" key="6">
    <source>
        <dbReference type="ARBA" id="ARBA00022692"/>
    </source>
</evidence>
<feature type="transmembrane region" description="Helical" evidence="14">
    <location>
        <begin position="52"/>
        <end position="74"/>
    </location>
</feature>
<dbReference type="Proteomes" id="UP000234384">
    <property type="component" value="Unassembled WGS sequence"/>
</dbReference>
<evidence type="ECO:0000256" key="12">
    <source>
        <dbReference type="ARBA" id="ARBA00023136"/>
    </source>
</evidence>
<dbReference type="Pfam" id="PF02518">
    <property type="entry name" value="HATPase_c"/>
    <property type="match status" value="1"/>
</dbReference>
<dbReference type="PIRSF" id="PIRSF037431">
    <property type="entry name" value="STHK_LiaS"/>
    <property type="match status" value="1"/>
</dbReference>
<sequence length="362" mass="41306">MNFKLWFKFFSIQCLFLSGLVGLLLVFSYVYYDWDRVMTLLQTQVWHYPLYIIMLASIITLSIAFATLFTLDVARPFDSINARLNWLTQGQYHQPVFGQEIPSSQQIQSLYLINQTILGLRDQLGHLSSELQEFTAGPTFVGEHTEEEIIERERHRIARELHDSVSQQLFAATMLISTLNQLSQREGLEIANQVQLIEQTIGMAQTEMRALLLHLRPIDLADHKLEVGIENLLTELQTKVPMKIQWNLGETQLESGIEDHLFRIVQEAISNAMRHAKATQLEVFLEQTHGLVTLKISDNGIGFNVEEGLNKGNYGLRNMSERVKSMGGQFQIKTALNQGTVIEIKLMVTERKTKDDQSVISG</sequence>
<keyword evidence="12 13" id="KW-0472">Membrane</keyword>
<dbReference type="GO" id="GO:0005524">
    <property type="term" value="F:ATP binding"/>
    <property type="evidence" value="ECO:0007669"/>
    <property type="project" value="UniProtKB-UniRule"/>
</dbReference>
<dbReference type="InterPro" id="IPR005467">
    <property type="entry name" value="His_kinase_dom"/>
</dbReference>
<dbReference type="InterPro" id="IPR003594">
    <property type="entry name" value="HATPase_dom"/>
</dbReference>
<dbReference type="RefSeq" id="WP_101953834.1">
    <property type="nucleotide sequence ID" value="NZ_PKHE01000003.1"/>
</dbReference>
<keyword evidence="9 13" id="KW-0067">ATP-binding</keyword>
<evidence type="ECO:0000256" key="13">
    <source>
        <dbReference type="PIRNR" id="PIRNR037431"/>
    </source>
</evidence>
<organism evidence="16 17">
    <name type="scientific">Falseniella ignava</name>
    <dbReference type="NCBI Taxonomy" id="137730"/>
    <lineage>
        <taxon>Bacteria</taxon>
        <taxon>Bacillati</taxon>
        <taxon>Bacillota</taxon>
        <taxon>Bacilli</taxon>
        <taxon>Lactobacillales</taxon>
        <taxon>Aerococcaceae</taxon>
        <taxon>Falseniella</taxon>
    </lineage>
</organism>
<evidence type="ECO:0000256" key="5">
    <source>
        <dbReference type="ARBA" id="ARBA00022679"/>
    </source>
</evidence>
<keyword evidence="8 13" id="KW-0418">Kinase</keyword>
<feature type="domain" description="Histidine kinase" evidence="15">
    <location>
        <begin position="156"/>
        <end position="350"/>
    </location>
</feature>
<dbReference type="PROSITE" id="PS50109">
    <property type="entry name" value="HIS_KIN"/>
    <property type="match status" value="1"/>
</dbReference>
<gene>
    <name evidence="16" type="ORF">CYJ57_01770</name>
</gene>
<evidence type="ECO:0000256" key="3">
    <source>
        <dbReference type="ARBA" id="ARBA00022475"/>
    </source>
</evidence>
<comment type="caution">
    <text evidence="16">The sequence shown here is derived from an EMBL/GenBank/DDBJ whole genome shotgun (WGS) entry which is preliminary data.</text>
</comment>
<dbReference type="SMART" id="SM00387">
    <property type="entry name" value="HATPase_c"/>
    <property type="match status" value="1"/>
</dbReference>
<proteinExistence type="predicted"/>
<dbReference type="InterPro" id="IPR017202">
    <property type="entry name" value="LiaS/VraS"/>
</dbReference>
<evidence type="ECO:0000256" key="14">
    <source>
        <dbReference type="SAM" id="Phobius"/>
    </source>
</evidence>
<dbReference type="InterPro" id="IPR036890">
    <property type="entry name" value="HATPase_C_sf"/>
</dbReference>
<evidence type="ECO:0000313" key="17">
    <source>
        <dbReference type="Proteomes" id="UP000234384"/>
    </source>
</evidence>
<dbReference type="InterPro" id="IPR011712">
    <property type="entry name" value="Sig_transdc_His_kin_sub3_dim/P"/>
</dbReference>
<accession>A0A2I1K459</accession>
<keyword evidence="5 13" id="KW-0808">Transferase</keyword>
<comment type="catalytic activity">
    <reaction evidence="1 13">
        <text>ATP + protein L-histidine = ADP + protein N-phospho-L-histidine.</text>
        <dbReference type="EC" id="2.7.13.3"/>
    </reaction>
</comment>
<keyword evidence="10 14" id="KW-1133">Transmembrane helix</keyword>
<evidence type="ECO:0000259" key="15">
    <source>
        <dbReference type="PROSITE" id="PS50109"/>
    </source>
</evidence>
<dbReference type="EMBL" id="PKHE01000003">
    <property type="protein sequence ID" value="PKY90377.1"/>
    <property type="molecule type" value="Genomic_DNA"/>
</dbReference>
<dbReference type="GO" id="GO:0005886">
    <property type="term" value="C:plasma membrane"/>
    <property type="evidence" value="ECO:0007669"/>
    <property type="project" value="UniProtKB-SubCell"/>
</dbReference>
<evidence type="ECO:0000313" key="16">
    <source>
        <dbReference type="EMBL" id="PKY90377.1"/>
    </source>
</evidence>
<evidence type="ECO:0000256" key="4">
    <source>
        <dbReference type="ARBA" id="ARBA00022553"/>
    </source>
</evidence>
<dbReference type="GO" id="GO:0046983">
    <property type="term" value="F:protein dimerization activity"/>
    <property type="evidence" value="ECO:0007669"/>
    <property type="project" value="InterPro"/>
</dbReference>
<dbReference type="GO" id="GO:0000155">
    <property type="term" value="F:phosphorelay sensor kinase activity"/>
    <property type="evidence" value="ECO:0007669"/>
    <property type="project" value="UniProtKB-UniRule"/>
</dbReference>
<keyword evidence="4" id="KW-0597">Phosphoprotein</keyword>
<dbReference type="EC" id="2.7.13.3" evidence="13"/>
<comment type="subcellular location">
    <subcellularLocation>
        <location evidence="2 13">Cell membrane</location>
        <topology evidence="2 13">Multi-pass membrane protein</topology>
    </subcellularLocation>
</comment>
<keyword evidence="11 13" id="KW-0902">Two-component regulatory system</keyword>
<dbReference type="PANTHER" id="PTHR24421:SF37">
    <property type="entry name" value="SENSOR HISTIDINE KINASE NARS"/>
    <property type="match status" value="1"/>
</dbReference>
<evidence type="ECO:0000256" key="10">
    <source>
        <dbReference type="ARBA" id="ARBA00022989"/>
    </source>
</evidence>
<evidence type="ECO:0000256" key="9">
    <source>
        <dbReference type="ARBA" id="ARBA00022840"/>
    </source>
</evidence>
<dbReference type="CDD" id="cd16917">
    <property type="entry name" value="HATPase_UhpB-NarQ-NarX-like"/>
    <property type="match status" value="1"/>
</dbReference>
<protein>
    <recommendedName>
        <fullName evidence="13">Sensor histidine kinase</fullName>
        <ecNumber evidence="13">2.7.13.3</ecNumber>
    </recommendedName>
</protein>
<dbReference type="InterPro" id="IPR050482">
    <property type="entry name" value="Sensor_HK_TwoCompSys"/>
</dbReference>
<dbReference type="Pfam" id="PF07730">
    <property type="entry name" value="HisKA_3"/>
    <property type="match status" value="1"/>
</dbReference>
<evidence type="ECO:0000256" key="1">
    <source>
        <dbReference type="ARBA" id="ARBA00000085"/>
    </source>
</evidence>
<dbReference type="PANTHER" id="PTHR24421">
    <property type="entry name" value="NITRATE/NITRITE SENSOR PROTEIN NARX-RELATED"/>
    <property type="match status" value="1"/>
</dbReference>
<dbReference type="SUPFAM" id="SSF55874">
    <property type="entry name" value="ATPase domain of HSP90 chaperone/DNA topoisomerase II/histidine kinase"/>
    <property type="match status" value="1"/>
</dbReference>
<feature type="transmembrane region" description="Helical" evidence="14">
    <location>
        <begin position="12"/>
        <end position="32"/>
    </location>
</feature>
<dbReference type="Gene3D" id="1.20.5.1930">
    <property type="match status" value="1"/>
</dbReference>
<dbReference type="OrthoDB" id="9795828at2"/>